<dbReference type="Gene3D" id="2.60.40.10">
    <property type="entry name" value="Immunoglobulins"/>
    <property type="match status" value="1"/>
</dbReference>
<name>A0ABW5IHI2_9BACT</name>
<keyword evidence="1" id="KW-0472">Membrane</keyword>
<gene>
    <name evidence="2" type="ORF">ACFSRY_01150</name>
</gene>
<dbReference type="RefSeq" id="WP_377502560.1">
    <property type="nucleotide sequence ID" value="NZ_JBHULU010000002.1"/>
</dbReference>
<evidence type="ECO:0000313" key="2">
    <source>
        <dbReference type="EMBL" id="MFD2512457.1"/>
    </source>
</evidence>
<evidence type="ECO:0000313" key="3">
    <source>
        <dbReference type="Proteomes" id="UP001597544"/>
    </source>
</evidence>
<evidence type="ECO:0008006" key="4">
    <source>
        <dbReference type="Google" id="ProtNLM"/>
    </source>
</evidence>
<keyword evidence="3" id="KW-1185">Reference proteome</keyword>
<feature type="transmembrane region" description="Helical" evidence="1">
    <location>
        <begin position="21"/>
        <end position="44"/>
    </location>
</feature>
<sequence>MENDNKQEDQLEEGEHKEKKNWLEWTIFGIGLILLLAILGYLGYQTYTHEPTSPDLHVQSWPDPSTGSPNRYHVLVRNKGGATAEEVLIELALMKNGKELEKAQLQIPFAPQESKREGWVAFTNNPGKADTVLTRVVSYKKP</sequence>
<protein>
    <recommendedName>
        <fullName evidence="4">TIGR02588 family protein</fullName>
    </recommendedName>
</protein>
<organism evidence="2 3">
    <name type="scientific">Pontibacter locisalis</name>
    <dbReference type="NCBI Taxonomy" id="1719035"/>
    <lineage>
        <taxon>Bacteria</taxon>
        <taxon>Pseudomonadati</taxon>
        <taxon>Bacteroidota</taxon>
        <taxon>Cytophagia</taxon>
        <taxon>Cytophagales</taxon>
        <taxon>Hymenobacteraceae</taxon>
        <taxon>Pontibacter</taxon>
    </lineage>
</organism>
<dbReference type="InterPro" id="IPR013783">
    <property type="entry name" value="Ig-like_fold"/>
</dbReference>
<keyword evidence="1" id="KW-1133">Transmembrane helix</keyword>
<proteinExistence type="predicted"/>
<evidence type="ECO:0000256" key="1">
    <source>
        <dbReference type="SAM" id="Phobius"/>
    </source>
</evidence>
<dbReference type="EMBL" id="JBHULU010000002">
    <property type="protein sequence ID" value="MFD2512457.1"/>
    <property type="molecule type" value="Genomic_DNA"/>
</dbReference>
<keyword evidence="1" id="KW-0812">Transmembrane</keyword>
<comment type="caution">
    <text evidence="2">The sequence shown here is derived from an EMBL/GenBank/DDBJ whole genome shotgun (WGS) entry which is preliminary data.</text>
</comment>
<accession>A0ABW5IHI2</accession>
<dbReference type="Proteomes" id="UP001597544">
    <property type="component" value="Unassembled WGS sequence"/>
</dbReference>
<reference evidence="3" key="1">
    <citation type="journal article" date="2019" name="Int. J. Syst. Evol. Microbiol.">
        <title>The Global Catalogue of Microorganisms (GCM) 10K type strain sequencing project: providing services to taxonomists for standard genome sequencing and annotation.</title>
        <authorList>
            <consortium name="The Broad Institute Genomics Platform"/>
            <consortium name="The Broad Institute Genome Sequencing Center for Infectious Disease"/>
            <person name="Wu L."/>
            <person name="Ma J."/>
        </authorList>
    </citation>
    <scope>NUCLEOTIDE SEQUENCE [LARGE SCALE GENOMIC DNA]</scope>
    <source>
        <strain evidence="3">KCTC 42498</strain>
    </source>
</reference>